<accession>A0ABW4JV01</accession>
<feature type="domain" description="O-antigen ligase-related" evidence="7">
    <location>
        <begin position="201"/>
        <end position="341"/>
    </location>
</feature>
<evidence type="ECO:0000256" key="6">
    <source>
        <dbReference type="SAM" id="Phobius"/>
    </source>
</evidence>
<feature type="transmembrane region" description="Helical" evidence="6">
    <location>
        <begin position="332"/>
        <end position="352"/>
    </location>
</feature>
<feature type="transmembrane region" description="Helical" evidence="6">
    <location>
        <begin position="364"/>
        <end position="382"/>
    </location>
</feature>
<reference evidence="9" key="1">
    <citation type="journal article" date="2019" name="Int. J. Syst. Evol. Microbiol.">
        <title>The Global Catalogue of Microorganisms (GCM) 10K type strain sequencing project: providing services to taxonomists for standard genome sequencing and annotation.</title>
        <authorList>
            <consortium name="The Broad Institute Genomics Platform"/>
            <consortium name="The Broad Institute Genome Sequencing Center for Infectious Disease"/>
            <person name="Wu L."/>
            <person name="Ma J."/>
        </authorList>
    </citation>
    <scope>NUCLEOTIDE SEQUENCE [LARGE SCALE GENOMIC DNA]</scope>
    <source>
        <strain evidence="9">JCM 3369</strain>
    </source>
</reference>
<gene>
    <name evidence="8" type="ORF">ACFSC7_03800</name>
</gene>
<comment type="caution">
    <text evidence="8">The sequence shown here is derived from an EMBL/GenBank/DDBJ whole genome shotgun (WGS) entry which is preliminary data.</text>
</comment>
<dbReference type="PANTHER" id="PTHR37422">
    <property type="entry name" value="TEICHURONIC ACID BIOSYNTHESIS PROTEIN TUAE"/>
    <property type="match status" value="1"/>
</dbReference>
<feature type="compositionally biased region" description="Polar residues" evidence="5">
    <location>
        <begin position="428"/>
        <end position="439"/>
    </location>
</feature>
<dbReference type="PANTHER" id="PTHR37422:SF21">
    <property type="entry name" value="EXOQ-LIKE PROTEIN"/>
    <property type="match status" value="1"/>
</dbReference>
<keyword evidence="9" id="KW-1185">Reference proteome</keyword>
<evidence type="ECO:0000313" key="8">
    <source>
        <dbReference type="EMBL" id="MFD1694626.1"/>
    </source>
</evidence>
<evidence type="ECO:0000256" key="3">
    <source>
        <dbReference type="ARBA" id="ARBA00022989"/>
    </source>
</evidence>
<comment type="subcellular location">
    <subcellularLocation>
        <location evidence="1">Membrane</location>
        <topology evidence="1">Multi-pass membrane protein</topology>
    </subcellularLocation>
</comment>
<dbReference type="EMBL" id="JBHUFA010000001">
    <property type="protein sequence ID" value="MFD1694626.1"/>
    <property type="molecule type" value="Genomic_DNA"/>
</dbReference>
<name>A0ABW4JV01_9HYPH</name>
<feature type="transmembrane region" description="Helical" evidence="6">
    <location>
        <begin position="96"/>
        <end position="118"/>
    </location>
</feature>
<feature type="region of interest" description="Disordered" evidence="5">
    <location>
        <begin position="415"/>
        <end position="439"/>
    </location>
</feature>
<feature type="transmembrane region" description="Helical" evidence="6">
    <location>
        <begin position="72"/>
        <end position="90"/>
    </location>
</feature>
<keyword evidence="4 6" id="KW-0472">Membrane</keyword>
<dbReference type="InterPro" id="IPR051533">
    <property type="entry name" value="WaaL-like"/>
</dbReference>
<dbReference type="RefSeq" id="WP_208998660.1">
    <property type="nucleotide sequence ID" value="NZ_JBHUFA010000001.1"/>
</dbReference>
<proteinExistence type="predicted"/>
<feature type="transmembrane region" description="Helical" evidence="6">
    <location>
        <begin position="47"/>
        <end position="65"/>
    </location>
</feature>
<evidence type="ECO:0000256" key="1">
    <source>
        <dbReference type="ARBA" id="ARBA00004141"/>
    </source>
</evidence>
<evidence type="ECO:0000256" key="5">
    <source>
        <dbReference type="SAM" id="MobiDB-lite"/>
    </source>
</evidence>
<organism evidence="8 9">
    <name type="scientific">Roseibium aestuarii</name>
    <dbReference type="NCBI Taxonomy" id="2600299"/>
    <lineage>
        <taxon>Bacteria</taxon>
        <taxon>Pseudomonadati</taxon>
        <taxon>Pseudomonadota</taxon>
        <taxon>Alphaproteobacteria</taxon>
        <taxon>Hyphomicrobiales</taxon>
        <taxon>Stappiaceae</taxon>
        <taxon>Roseibium</taxon>
    </lineage>
</organism>
<evidence type="ECO:0000256" key="4">
    <source>
        <dbReference type="ARBA" id="ARBA00023136"/>
    </source>
</evidence>
<feature type="transmembrane region" description="Helical" evidence="6">
    <location>
        <begin position="217"/>
        <end position="234"/>
    </location>
</feature>
<feature type="transmembrane region" description="Helical" evidence="6">
    <location>
        <begin position="246"/>
        <end position="266"/>
    </location>
</feature>
<evidence type="ECO:0000313" key="9">
    <source>
        <dbReference type="Proteomes" id="UP001597327"/>
    </source>
</evidence>
<keyword evidence="2 6" id="KW-0812">Transmembrane</keyword>
<feature type="transmembrane region" description="Helical" evidence="6">
    <location>
        <begin position="195"/>
        <end position="211"/>
    </location>
</feature>
<protein>
    <submittedName>
        <fullName evidence="8">O-antigen ligase family protein</fullName>
    </submittedName>
</protein>
<evidence type="ECO:0000259" key="7">
    <source>
        <dbReference type="Pfam" id="PF04932"/>
    </source>
</evidence>
<keyword evidence="8" id="KW-0436">Ligase</keyword>
<keyword evidence="3 6" id="KW-1133">Transmembrane helix</keyword>
<dbReference type="GO" id="GO:0016874">
    <property type="term" value="F:ligase activity"/>
    <property type="evidence" value="ECO:0007669"/>
    <property type="project" value="UniProtKB-KW"/>
</dbReference>
<feature type="transmembrane region" description="Helical" evidence="6">
    <location>
        <begin position="130"/>
        <end position="151"/>
    </location>
</feature>
<dbReference type="Proteomes" id="UP001597327">
    <property type="component" value="Unassembled WGS sequence"/>
</dbReference>
<evidence type="ECO:0000256" key="2">
    <source>
        <dbReference type="ARBA" id="ARBA00022692"/>
    </source>
</evidence>
<dbReference type="Pfam" id="PF04932">
    <property type="entry name" value="Wzy_C"/>
    <property type="match status" value="1"/>
</dbReference>
<dbReference type="InterPro" id="IPR007016">
    <property type="entry name" value="O-antigen_ligase-rel_domated"/>
</dbReference>
<sequence>MSAPAAPSPARDLSPMPPVLTASRIGDGALWLAAFLSGFVIREPAPYELYLAGLSVVWLLFGLKLRREFGPLVICLLLYCAGGIAGVPLARDFMGAFTYIAVSVFLAVTAMFYAAVLAERPERYRMIEKGYLACSVIVALTGILGYFHAFPGAEFFTRYDRARGTFEDPNVFGPFLALPTVILIQRLLDQPLSACLKLLPMLAILVLGIFLSFSRGAWGVLVAASLVVYVLALITEQHPARRLRLIWLGIAGAFAVVALIAVALSIDSVSDMFQQRAKLVQDYDGSRLGRFARYSLGFGMVMERPLGLGALEFNKYFPEDEHNVYLKGFTTYGWLGGTVYIVFIGWTLSRLVPLLFKARPWTPFVHCVFAVLVAHMFLQAIIDTDHWRHVYMLYGLAWGLIGADRLEARRLGTRVARGSRATPPPATAPQSNRSVDQGA</sequence>